<gene>
    <name evidence="2" type="ORF">NC653_011939</name>
</gene>
<evidence type="ECO:0000313" key="2">
    <source>
        <dbReference type="EMBL" id="KAJ7001680.1"/>
    </source>
</evidence>
<accession>A0AAD6R3H7</accession>
<name>A0AAD6R3H7_9ROSI</name>
<sequence length="130" mass="14705">MPGGVIIREQELIIRSRVPRPFELPSHLYYSQLHSELTLFAHRRLARIQIVSACDRMLDGRGKSRKPPSQVNPTARKAWRVRGAGSSPSPVSQHVFLNQNKTGPYKAHRALPKGIPPPILQPVIEFLFKL</sequence>
<keyword evidence="3" id="KW-1185">Reference proteome</keyword>
<organism evidence="2 3">
    <name type="scientific">Populus alba x Populus x berolinensis</name>
    <dbReference type="NCBI Taxonomy" id="444605"/>
    <lineage>
        <taxon>Eukaryota</taxon>
        <taxon>Viridiplantae</taxon>
        <taxon>Streptophyta</taxon>
        <taxon>Embryophyta</taxon>
        <taxon>Tracheophyta</taxon>
        <taxon>Spermatophyta</taxon>
        <taxon>Magnoliopsida</taxon>
        <taxon>eudicotyledons</taxon>
        <taxon>Gunneridae</taxon>
        <taxon>Pentapetalae</taxon>
        <taxon>rosids</taxon>
        <taxon>fabids</taxon>
        <taxon>Malpighiales</taxon>
        <taxon>Salicaceae</taxon>
        <taxon>Saliceae</taxon>
        <taxon>Populus</taxon>
    </lineage>
</organism>
<reference evidence="2 3" key="1">
    <citation type="journal article" date="2023" name="Mol. Ecol. Resour.">
        <title>Chromosome-level genome assembly of a triploid poplar Populus alba 'Berolinensis'.</title>
        <authorList>
            <person name="Chen S."/>
            <person name="Yu Y."/>
            <person name="Wang X."/>
            <person name="Wang S."/>
            <person name="Zhang T."/>
            <person name="Zhou Y."/>
            <person name="He R."/>
            <person name="Meng N."/>
            <person name="Wang Y."/>
            <person name="Liu W."/>
            <person name="Liu Z."/>
            <person name="Liu J."/>
            <person name="Guo Q."/>
            <person name="Huang H."/>
            <person name="Sederoff R.R."/>
            <person name="Wang G."/>
            <person name="Qu G."/>
            <person name="Chen S."/>
        </authorList>
    </citation>
    <scope>NUCLEOTIDE SEQUENCE [LARGE SCALE GENOMIC DNA]</scope>
    <source>
        <strain evidence="2">SC-2020</strain>
    </source>
</reference>
<feature type="region of interest" description="Disordered" evidence="1">
    <location>
        <begin position="59"/>
        <end position="95"/>
    </location>
</feature>
<feature type="compositionally biased region" description="Polar residues" evidence="1">
    <location>
        <begin position="86"/>
        <end position="95"/>
    </location>
</feature>
<comment type="caution">
    <text evidence="2">The sequence shown here is derived from an EMBL/GenBank/DDBJ whole genome shotgun (WGS) entry which is preliminary data.</text>
</comment>
<evidence type="ECO:0000256" key="1">
    <source>
        <dbReference type="SAM" id="MobiDB-lite"/>
    </source>
</evidence>
<evidence type="ECO:0000313" key="3">
    <source>
        <dbReference type="Proteomes" id="UP001164929"/>
    </source>
</evidence>
<dbReference type="AlphaFoldDB" id="A0AAD6R3H7"/>
<dbReference type="EMBL" id="JAQIZT010000004">
    <property type="protein sequence ID" value="KAJ7001680.1"/>
    <property type="molecule type" value="Genomic_DNA"/>
</dbReference>
<proteinExistence type="predicted"/>
<protein>
    <submittedName>
        <fullName evidence="2">Uncharacterized protein</fullName>
    </submittedName>
</protein>
<dbReference type="Proteomes" id="UP001164929">
    <property type="component" value="Chromosome 4"/>
</dbReference>